<dbReference type="SUPFAM" id="SSF54211">
    <property type="entry name" value="Ribosomal protein S5 domain 2-like"/>
    <property type="match status" value="2"/>
</dbReference>
<dbReference type="SMART" id="SM00316">
    <property type="entry name" value="S1"/>
    <property type="match status" value="1"/>
</dbReference>
<dbReference type="InterPro" id="IPR001247">
    <property type="entry name" value="ExoRNase_PH_dom1"/>
</dbReference>
<dbReference type="PIRSF" id="PIRSF005499">
    <property type="entry name" value="PNPase"/>
    <property type="match status" value="1"/>
</dbReference>
<evidence type="ECO:0000256" key="5">
    <source>
        <dbReference type="HAMAP-Rule" id="MF_01595"/>
    </source>
</evidence>
<keyword evidence="3 5" id="KW-0548">Nucleotidyltransferase</keyword>
<dbReference type="InterPro" id="IPR004087">
    <property type="entry name" value="KH_dom"/>
</dbReference>
<accession>A0A0G0JUI8</accession>
<keyword evidence="5" id="KW-0963">Cytoplasm</keyword>
<dbReference type="EMBL" id="LBUU01000001">
    <property type="protein sequence ID" value="KKQ71183.1"/>
    <property type="molecule type" value="Genomic_DNA"/>
</dbReference>
<dbReference type="EC" id="2.7.7.8" evidence="5"/>
<dbReference type="HAMAP" id="MF_01595">
    <property type="entry name" value="PNPase"/>
    <property type="match status" value="1"/>
</dbReference>
<proteinExistence type="inferred from homology"/>
<evidence type="ECO:0000259" key="7">
    <source>
        <dbReference type="PROSITE" id="PS50126"/>
    </source>
</evidence>
<dbReference type="SUPFAM" id="SSF55666">
    <property type="entry name" value="Ribonuclease PH domain 2-like"/>
    <property type="match status" value="2"/>
</dbReference>
<dbReference type="PROSITE" id="PS50126">
    <property type="entry name" value="S1"/>
    <property type="match status" value="1"/>
</dbReference>
<keyword evidence="2 5" id="KW-0808">Transferase</keyword>
<dbReference type="GO" id="GO:0004654">
    <property type="term" value="F:polyribonucleotide nucleotidyltransferase activity"/>
    <property type="evidence" value="ECO:0007669"/>
    <property type="project" value="UniProtKB-UniRule"/>
</dbReference>
<feature type="binding site" evidence="5">
    <location>
        <position position="511"/>
    </location>
    <ligand>
        <name>Mg(2+)</name>
        <dbReference type="ChEBI" id="CHEBI:18420"/>
    </ligand>
</feature>
<dbReference type="PATRIC" id="fig|1618638.3.peg.111"/>
<dbReference type="GO" id="GO:0006396">
    <property type="term" value="P:RNA processing"/>
    <property type="evidence" value="ECO:0007669"/>
    <property type="project" value="InterPro"/>
</dbReference>
<keyword evidence="5" id="KW-0479">Metal-binding</keyword>
<dbReference type="InterPro" id="IPR004088">
    <property type="entry name" value="KH_dom_type_1"/>
</dbReference>
<sequence>MNNEQVFITEWLGRTLTIKTGKLAKQADAAVTVQYGDTVVLATVVEAKTEREGIDYFPLMVDFEEKLYAAGIIKGSRWIKREGRPTDESVLSGRMIDRALRPLFDDSSRKDVQVVVTILSADQENDHDIVAIIAASAALSISGVKWAGPIGGIRVGRDKEGKFVFNPTYAERLESDLDLIVAGTVEKSIMIEAGAKEVNENDMYEAIVAGQKEMQAAIALIHELKSQVMPKEKTEKTERKSEDELKSIAEKKKIIEVAEVWLKDNVNKILFDKTYYTKGERKLAVAEIKNQLDAYLFEKGIGKDLRSYAIARTAEAAIDFEITNEILKNDRRVDGRGIKEIRNLEADVNVLPRNHGAGLFSRGETQVMSIVTLGAAGLAQTLEGIEGTSEKRYMHHYNFPSFSVGEAKPNRGPSRRDIGHGALAEKALEPVLPIKEDFPYTIRVVSETLGSNGSSSMGATCASTLALMHAGVPIKKAVAGLAIGLASNDDMSEWKVITDIQDLEDGKGGMDFKVTGTADGITAIQLDTKTNGLVPEIIKEALAQARAGRMQILEVMKEAIPEPNKELSPYAPRITSFHINPDKIREVIGTGGKVINEIIAACDVQIDIDDDGLVMVCGTNAEGAEKAVNWIKDIVRELQAGEIFDGKVVRILDFGAFVELLPGRDGMVHVSKLAPYRIGKPSDFVNVGDIVRVKIDEIDDQGRVNLTMLGLPENEHLWKEEKGKQVGGGFGGSSNGGGRFNDRRPSGGSRGGFGGGQRR</sequence>
<dbReference type="InterPro" id="IPR020568">
    <property type="entry name" value="Ribosomal_Su5_D2-typ_SF"/>
</dbReference>
<keyword evidence="5" id="KW-0460">Magnesium</keyword>
<dbReference type="GO" id="GO:0006402">
    <property type="term" value="P:mRNA catabolic process"/>
    <property type="evidence" value="ECO:0007669"/>
    <property type="project" value="UniProtKB-UniRule"/>
</dbReference>
<dbReference type="InterPro" id="IPR015847">
    <property type="entry name" value="ExoRNase_PH_dom2"/>
</dbReference>
<comment type="subcellular location">
    <subcellularLocation>
        <location evidence="5">Cytoplasm</location>
    </subcellularLocation>
</comment>
<dbReference type="InterPro" id="IPR012340">
    <property type="entry name" value="NA-bd_OB-fold"/>
</dbReference>
<dbReference type="CDD" id="cd02393">
    <property type="entry name" value="KH-I_PNPase"/>
    <property type="match status" value="1"/>
</dbReference>
<evidence type="ECO:0000256" key="3">
    <source>
        <dbReference type="ARBA" id="ARBA00022695"/>
    </source>
</evidence>
<dbReference type="SUPFAM" id="SSF54791">
    <property type="entry name" value="Eukaryotic type KH-domain (KH-domain type I)"/>
    <property type="match status" value="1"/>
</dbReference>
<dbReference type="PANTHER" id="PTHR11252:SF0">
    <property type="entry name" value="POLYRIBONUCLEOTIDE NUCLEOTIDYLTRANSFERASE 1, MITOCHONDRIAL"/>
    <property type="match status" value="1"/>
</dbReference>
<evidence type="ECO:0000256" key="1">
    <source>
        <dbReference type="ARBA" id="ARBA00007404"/>
    </source>
</evidence>
<evidence type="ECO:0000256" key="2">
    <source>
        <dbReference type="ARBA" id="ARBA00022679"/>
    </source>
</evidence>
<dbReference type="InterPro" id="IPR012162">
    <property type="entry name" value="PNPase"/>
</dbReference>
<dbReference type="InterPro" id="IPR036456">
    <property type="entry name" value="PNPase_PH_RNA-bd_sf"/>
</dbReference>
<dbReference type="Pfam" id="PF00575">
    <property type="entry name" value="S1"/>
    <property type="match status" value="1"/>
</dbReference>
<feature type="region of interest" description="Disordered" evidence="6">
    <location>
        <begin position="720"/>
        <end position="759"/>
    </location>
</feature>
<dbReference type="SUPFAM" id="SSF46915">
    <property type="entry name" value="Polynucleotide phosphorylase/guanosine pentaphosphate synthase (PNPase/GPSI), domain 3"/>
    <property type="match status" value="1"/>
</dbReference>
<dbReference type="Gene3D" id="3.30.230.70">
    <property type="entry name" value="GHMP Kinase, N-terminal domain"/>
    <property type="match status" value="2"/>
</dbReference>
<feature type="compositionally biased region" description="Gly residues" evidence="6">
    <location>
        <begin position="748"/>
        <end position="759"/>
    </location>
</feature>
<organism evidence="8 9">
    <name type="scientific">Candidatus Falkowbacteria bacterium GW2011_GWE1_38_31</name>
    <dbReference type="NCBI Taxonomy" id="1618638"/>
    <lineage>
        <taxon>Bacteria</taxon>
        <taxon>Candidatus Falkowiibacteriota</taxon>
    </lineage>
</organism>
<dbReference type="GO" id="GO:0000175">
    <property type="term" value="F:3'-5'-RNA exonuclease activity"/>
    <property type="evidence" value="ECO:0007669"/>
    <property type="project" value="TreeGrafter"/>
</dbReference>
<dbReference type="Gene3D" id="3.30.1370.10">
    <property type="entry name" value="K Homology domain, type 1"/>
    <property type="match status" value="1"/>
</dbReference>
<dbReference type="GO" id="GO:0005829">
    <property type="term" value="C:cytosol"/>
    <property type="evidence" value="ECO:0007669"/>
    <property type="project" value="TreeGrafter"/>
</dbReference>
<comment type="similarity">
    <text evidence="1 5">Belongs to the polyribonucleotide nucleotidyltransferase family.</text>
</comment>
<dbReference type="Gene3D" id="2.40.50.140">
    <property type="entry name" value="Nucleic acid-binding proteins"/>
    <property type="match status" value="1"/>
</dbReference>
<dbReference type="GO" id="GO:0003723">
    <property type="term" value="F:RNA binding"/>
    <property type="evidence" value="ECO:0007669"/>
    <property type="project" value="UniProtKB-UniRule"/>
</dbReference>
<dbReference type="FunFam" id="3.30.230.70:FF:000001">
    <property type="entry name" value="Polyribonucleotide nucleotidyltransferase"/>
    <property type="match status" value="1"/>
</dbReference>
<dbReference type="FunFam" id="3.30.1370.10:FF:000001">
    <property type="entry name" value="Polyribonucleotide nucleotidyltransferase"/>
    <property type="match status" value="1"/>
</dbReference>
<dbReference type="SMART" id="SM00322">
    <property type="entry name" value="KH"/>
    <property type="match status" value="1"/>
</dbReference>
<comment type="catalytic activity">
    <reaction evidence="5">
        <text>RNA(n+1) + phosphate = RNA(n) + a ribonucleoside 5'-diphosphate</text>
        <dbReference type="Rhea" id="RHEA:22096"/>
        <dbReference type="Rhea" id="RHEA-COMP:14527"/>
        <dbReference type="Rhea" id="RHEA-COMP:17342"/>
        <dbReference type="ChEBI" id="CHEBI:43474"/>
        <dbReference type="ChEBI" id="CHEBI:57930"/>
        <dbReference type="ChEBI" id="CHEBI:140395"/>
        <dbReference type="EC" id="2.7.7.8"/>
    </reaction>
</comment>
<dbReference type="Proteomes" id="UP000034022">
    <property type="component" value="Unassembled WGS sequence"/>
</dbReference>
<dbReference type="AlphaFoldDB" id="A0A0G0JUI8"/>
<dbReference type="CDD" id="cd04472">
    <property type="entry name" value="S1_PNPase"/>
    <property type="match status" value="1"/>
</dbReference>
<dbReference type="InterPro" id="IPR036345">
    <property type="entry name" value="ExoRNase_PH_dom2_sf"/>
</dbReference>
<feature type="binding site" evidence="5">
    <location>
        <position position="505"/>
    </location>
    <ligand>
        <name>Mg(2+)</name>
        <dbReference type="ChEBI" id="CHEBI:18420"/>
    </ligand>
</feature>
<evidence type="ECO:0000313" key="8">
    <source>
        <dbReference type="EMBL" id="KKQ71183.1"/>
    </source>
</evidence>
<dbReference type="Pfam" id="PF01138">
    <property type="entry name" value="RNase_PH"/>
    <property type="match status" value="2"/>
</dbReference>
<comment type="cofactor">
    <cofactor evidence="5">
        <name>Mg(2+)</name>
        <dbReference type="ChEBI" id="CHEBI:18420"/>
    </cofactor>
</comment>
<evidence type="ECO:0000256" key="4">
    <source>
        <dbReference type="ARBA" id="ARBA00022884"/>
    </source>
</evidence>
<dbReference type="InterPro" id="IPR003029">
    <property type="entry name" value="S1_domain"/>
</dbReference>
<gene>
    <name evidence="5" type="primary">pnp</name>
    <name evidence="8" type="ORF">US91_C0001G0110</name>
</gene>
<dbReference type="CDD" id="cd11364">
    <property type="entry name" value="RNase_PH_PNPase_2"/>
    <property type="match status" value="1"/>
</dbReference>
<dbReference type="InterPro" id="IPR036612">
    <property type="entry name" value="KH_dom_type_1_sf"/>
</dbReference>
<dbReference type="PROSITE" id="PS50084">
    <property type="entry name" value="KH_TYPE_1"/>
    <property type="match status" value="1"/>
</dbReference>
<evidence type="ECO:0000256" key="6">
    <source>
        <dbReference type="SAM" id="MobiDB-lite"/>
    </source>
</evidence>
<comment type="caution">
    <text evidence="8">The sequence shown here is derived from an EMBL/GenBank/DDBJ whole genome shotgun (WGS) entry which is preliminary data.</text>
</comment>
<dbReference type="NCBIfam" id="NF008805">
    <property type="entry name" value="PRK11824.1"/>
    <property type="match status" value="1"/>
</dbReference>
<dbReference type="GO" id="GO:0000287">
    <property type="term" value="F:magnesium ion binding"/>
    <property type="evidence" value="ECO:0007669"/>
    <property type="project" value="UniProtKB-UniRule"/>
</dbReference>
<dbReference type="InterPro" id="IPR027408">
    <property type="entry name" value="PNPase/RNase_PH_dom_sf"/>
</dbReference>
<protein>
    <recommendedName>
        <fullName evidence="5">Polyribonucleotide nucleotidyltransferase</fullName>
        <ecNumber evidence="5">2.7.7.8</ecNumber>
    </recommendedName>
    <alternativeName>
        <fullName evidence="5">Polynucleotide phosphorylase</fullName>
        <shortName evidence="5">PNPase</shortName>
    </alternativeName>
</protein>
<feature type="compositionally biased region" description="Gly residues" evidence="6">
    <location>
        <begin position="725"/>
        <end position="739"/>
    </location>
</feature>
<evidence type="ECO:0000313" key="9">
    <source>
        <dbReference type="Proteomes" id="UP000034022"/>
    </source>
</evidence>
<feature type="domain" description="S1 motif" evidence="7">
    <location>
        <begin position="641"/>
        <end position="709"/>
    </location>
</feature>
<dbReference type="SUPFAM" id="SSF50249">
    <property type="entry name" value="Nucleic acid-binding proteins"/>
    <property type="match status" value="1"/>
</dbReference>
<dbReference type="Pfam" id="PF00013">
    <property type="entry name" value="KH_1"/>
    <property type="match status" value="1"/>
</dbReference>
<keyword evidence="4 5" id="KW-0694">RNA-binding</keyword>
<dbReference type="NCBIfam" id="TIGR03591">
    <property type="entry name" value="polynuc_phos"/>
    <property type="match status" value="1"/>
</dbReference>
<reference evidence="8" key="1">
    <citation type="journal article" date="2015" name="Nature">
        <title>rRNA introns, odd ribosomes, and small enigmatic genomes across a large radiation of phyla.</title>
        <authorList>
            <person name="Brown C.T."/>
            <person name="Hug L.A."/>
            <person name="Thomas B.C."/>
            <person name="Sharon I."/>
            <person name="Castelle C.J."/>
            <person name="Singh A."/>
            <person name="Wilkins M.J."/>
            <person name="Williams K.H."/>
            <person name="Banfield J.F."/>
        </authorList>
    </citation>
    <scope>NUCLEOTIDE SEQUENCE [LARGE SCALE GENOMIC DNA]</scope>
</reference>
<dbReference type="PANTHER" id="PTHR11252">
    <property type="entry name" value="POLYRIBONUCLEOTIDE NUCLEOTIDYLTRANSFERASE"/>
    <property type="match status" value="1"/>
</dbReference>
<name>A0A0G0JUI8_9BACT</name>
<comment type="function">
    <text evidence="5">Involved in mRNA degradation. Catalyzes the phosphorolysis of single-stranded polyribonucleotides processively in the 3'- to 5'-direction.</text>
</comment>
<dbReference type="Pfam" id="PF03725">
    <property type="entry name" value="RNase_PH_C"/>
    <property type="match status" value="1"/>
</dbReference>